<accession>A0A4S4LI15</accession>
<evidence type="ECO:0000256" key="1">
    <source>
        <dbReference type="SAM" id="Coils"/>
    </source>
</evidence>
<sequence length="123" mass="13240">MVLPSATLPALSSTVPPSATLPALPSKARLLQPFPLSPSRHSSIKPSTASPTPLDRLVTSIAEQTIPTPTSDCLDAQGKPRTDSRKRRLVSEIVSELALARKRVRLLEEELVERTQQAPGLSN</sequence>
<proteinExistence type="predicted"/>
<dbReference type="EMBL" id="SGPL01000540">
    <property type="protein sequence ID" value="THH10948.1"/>
    <property type="molecule type" value="Genomic_DNA"/>
</dbReference>
<feature type="compositionally biased region" description="Polar residues" evidence="2">
    <location>
        <begin position="39"/>
        <end position="51"/>
    </location>
</feature>
<dbReference type="Proteomes" id="UP000310158">
    <property type="component" value="Unassembled WGS sequence"/>
</dbReference>
<organism evidence="3 4">
    <name type="scientific">Bondarzewia mesenterica</name>
    <dbReference type="NCBI Taxonomy" id="1095465"/>
    <lineage>
        <taxon>Eukaryota</taxon>
        <taxon>Fungi</taxon>
        <taxon>Dikarya</taxon>
        <taxon>Basidiomycota</taxon>
        <taxon>Agaricomycotina</taxon>
        <taxon>Agaricomycetes</taxon>
        <taxon>Russulales</taxon>
        <taxon>Bondarzewiaceae</taxon>
        <taxon>Bondarzewia</taxon>
    </lineage>
</organism>
<feature type="region of interest" description="Disordered" evidence="2">
    <location>
        <begin position="32"/>
        <end position="85"/>
    </location>
</feature>
<keyword evidence="4" id="KW-1185">Reference proteome</keyword>
<evidence type="ECO:0000256" key="2">
    <source>
        <dbReference type="SAM" id="MobiDB-lite"/>
    </source>
</evidence>
<comment type="caution">
    <text evidence="3">The sequence shown here is derived from an EMBL/GenBank/DDBJ whole genome shotgun (WGS) entry which is preliminary data.</text>
</comment>
<name>A0A4S4LI15_9AGAM</name>
<feature type="compositionally biased region" description="Polar residues" evidence="2">
    <location>
        <begin position="61"/>
        <end position="71"/>
    </location>
</feature>
<evidence type="ECO:0000313" key="4">
    <source>
        <dbReference type="Proteomes" id="UP000310158"/>
    </source>
</evidence>
<reference evidence="3 4" key="1">
    <citation type="submission" date="2019-02" db="EMBL/GenBank/DDBJ databases">
        <title>Genome sequencing of the rare red list fungi Bondarzewia mesenterica.</title>
        <authorList>
            <person name="Buettner E."/>
            <person name="Kellner H."/>
        </authorList>
    </citation>
    <scope>NUCLEOTIDE SEQUENCE [LARGE SCALE GENOMIC DNA]</scope>
    <source>
        <strain evidence="3 4">DSM 108281</strain>
    </source>
</reference>
<evidence type="ECO:0000313" key="3">
    <source>
        <dbReference type="EMBL" id="THH10948.1"/>
    </source>
</evidence>
<dbReference type="AlphaFoldDB" id="A0A4S4LI15"/>
<protein>
    <submittedName>
        <fullName evidence="3">Uncharacterized protein</fullName>
    </submittedName>
</protein>
<keyword evidence="1" id="KW-0175">Coiled coil</keyword>
<gene>
    <name evidence="3" type="ORF">EW146_g8210</name>
</gene>
<feature type="coiled-coil region" evidence="1">
    <location>
        <begin position="90"/>
        <end position="117"/>
    </location>
</feature>